<feature type="compositionally biased region" description="Basic and acidic residues" evidence="1">
    <location>
        <begin position="381"/>
        <end position="390"/>
    </location>
</feature>
<dbReference type="EMBL" id="CAADFH010000013">
    <property type="protein sequence ID" value="VFJ90887.1"/>
    <property type="molecule type" value="Genomic_DNA"/>
</dbReference>
<dbReference type="AlphaFoldDB" id="A0A450UEA9"/>
<name>A0A450UEA9_9GAMM</name>
<evidence type="ECO:0000313" key="2">
    <source>
        <dbReference type="EMBL" id="VFJ90887.1"/>
    </source>
</evidence>
<evidence type="ECO:0000256" key="1">
    <source>
        <dbReference type="SAM" id="MobiDB-lite"/>
    </source>
</evidence>
<proteinExistence type="predicted"/>
<reference evidence="2" key="1">
    <citation type="submission" date="2019-02" db="EMBL/GenBank/DDBJ databases">
        <authorList>
            <person name="Gruber-Vodicka R. H."/>
            <person name="Seah K. B. B."/>
        </authorList>
    </citation>
    <scope>NUCLEOTIDE SEQUENCE</scope>
    <source>
        <strain evidence="2">BECK_M6</strain>
    </source>
</reference>
<feature type="compositionally biased region" description="Basic and acidic residues" evidence="1">
    <location>
        <begin position="19"/>
        <end position="33"/>
    </location>
</feature>
<sequence>MTDRDGGLIDLGIPNPNSEESRFYRENMARKLTADGMTGESVPPPHSGERLGLPSLWEGDTPTPEEEDGSGSDGGSSLVPVEGGADLPRHWLISARFGVESRDLDELADIGLAAMNSAMREITRAGFAFLRARDLLSLGWGGDRRSKCKRSHFEKTEDTDDGFLAWIEERGLAKERVYEAMRIAQFVARLPEKDLDRISSLPKTKVMLLAALPQETIESAEGAGLLEEAQYRSVAELKEDVRTLRARNANLSAEAETSRLRLKEVEKGRGQVSPFLPNTEMVREESVAHRYGIELHLKELETLFDQVNGEGADSPEWRLRMDSVASAIQLSASRAFLLVEGMRERAVEDLPRRVVGEACLTVEEAERWIIDAPLIENRKKGEAAWREGQRAKRRPRGPGRPRKVAE</sequence>
<accession>A0A450UEA9</accession>
<feature type="region of interest" description="Disordered" evidence="1">
    <location>
        <begin position="381"/>
        <end position="406"/>
    </location>
</feature>
<gene>
    <name evidence="2" type="ORF">BECKLFY1418A_GA0070994_101350</name>
</gene>
<protein>
    <submittedName>
        <fullName evidence="2">Uncharacterized protein</fullName>
    </submittedName>
</protein>
<organism evidence="2">
    <name type="scientific">Candidatus Kentrum sp. LFY</name>
    <dbReference type="NCBI Taxonomy" id="2126342"/>
    <lineage>
        <taxon>Bacteria</taxon>
        <taxon>Pseudomonadati</taxon>
        <taxon>Pseudomonadota</taxon>
        <taxon>Gammaproteobacteria</taxon>
        <taxon>Candidatus Kentrum</taxon>
    </lineage>
</organism>
<feature type="region of interest" description="Disordered" evidence="1">
    <location>
        <begin position="1"/>
        <end position="81"/>
    </location>
</feature>
<feature type="compositionally biased region" description="Basic residues" evidence="1">
    <location>
        <begin position="391"/>
        <end position="406"/>
    </location>
</feature>